<accession>A0A0K8MIF1</accession>
<evidence type="ECO:0000313" key="2">
    <source>
        <dbReference type="Proteomes" id="UP000253891"/>
    </source>
</evidence>
<name>A0A0K8MIF1_9LACO</name>
<dbReference type="OrthoDB" id="1691100at2"/>
<dbReference type="AlphaFoldDB" id="A0A0K8MIF1"/>
<dbReference type="Pfam" id="PF19807">
    <property type="entry name" value="DUF6290"/>
    <property type="match status" value="1"/>
</dbReference>
<dbReference type="NCBIfam" id="NF046040">
    <property type="entry name" value="RelB_antitoxin"/>
    <property type="match status" value="1"/>
</dbReference>
<dbReference type="Proteomes" id="UP000253891">
    <property type="component" value="Unassembled WGS sequence"/>
</dbReference>
<dbReference type="InterPro" id="IPR046257">
    <property type="entry name" value="DUF6290"/>
</dbReference>
<dbReference type="RefSeq" id="WP_061993649.1">
    <property type="nucleotide sequence ID" value="NZ_DF968005.1"/>
</dbReference>
<organism evidence="1 2">
    <name type="scientific">Fructobacillus ficulneus</name>
    <dbReference type="NCBI Taxonomy" id="157463"/>
    <lineage>
        <taxon>Bacteria</taxon>
        <taxon>Bacillati</taxon>
        <taxon>Bacillota</taxon>
        <taxon>Bacilli</taxon>
        <taxon>Lactobacillales</taxon>
        <taxon>Lactobacillaceae</taxon>
        <taxon>Fructobacillus</taxon>
    </lineage>
</organism>
<dbReference type="EMBL" id="DF968005">
    <property type="protein sequence ID" value="GAP00347.1"/>
    <property type="molecule type" value="Genomic_DNA"/>
</dbReference>
<gene>
    <name evidence="1" type="ORF">FFIC_283640</name>
</gene>
<evidence type="ECO:0000313" key="1">
    <source>
        <dbReference type="EMBL" id="GAP00347.1"/>
    </source>
</evidence>
<sequence length="73" mass="8512">MTTLTLHFTEEDFIQFEKFAKGHHLTLSEFARDAMLEKIEDERDLSDLEKTLAKDDGTRYTMAEVKQSLDLES</sequence>
<evidence type="ECO:0008006" key="3">
    <source>
        <dbReference type="Google" id="ProtNLM"/>
    </source>
</evidence>
<proteinExistence type="predicted"/>
<reference evidence="1 2" key="1">
    <citation type="journal article" date="2015" name="BMC Genomics">
        <title>Comparative genomics of Fructobacillus spp. and Leuconostoc spp. reveals niche-specific evolution of Fructobacillus spp.</title>
        <authorList>
            <person name="Endo A."/>
            <person name="Tanizawa Y."/>
            <person name="Tanaka N."/>
            <person name="Maeno S."/>
            <person name="Kumar H."/>
            <person name="Shiwa Y."/>
            <person name="Okada S."/>
            <person name="Yoshikawa H."/>
            <person name="Dicks L."/>
            <person name="Nakagawa J."/>
            <person name="Arita M."/>
        </authorList>
    </citation>
    <scope>NUCLEOTIDE SEQUENCE [LARGE SCALE GENOMIC DNA]</scope>
    <source>
        <strain evidence="1 2">JCM 12225</strain>
    </source>
</reference>
<protein>
    <recommendedName>
        <fullName evidence="3">CopG family transcriptional regulator</fullName>
    </recommendedName>
</protein>
<keyword evidence="2" id="KW-1185">Reference proteome</keyword>